<evidence type="ECO:0000313" key="2">
    <source>
        <dbReference type="Proteomes" id="UP000190044"/>
    </source>
</evidence>
<accession>A0A1T5AHY2</accession>
<dbReference type="Proteomes" id="UP000190044">
    <property type="component" value="Unassembled WGS sequence"/>
</dbReference>
<dbReference type="EMBL" id="FUYP01000003">
    <property type="protein sequence ID" value="SKB34612.1"/>
    <property type="molecule type" value="Genomic_DNA"/>
</dbReference>
<evidence type="ECO:0000313" key="1">
    <source>
        <dbReference type="EMBL" id="SKB34612.1"/>
    </source>
</evidence>
<dbReference type="OrthoDB" id="1550462at2"/>
<dbReference type="AlphaFoldDB" id="A0A1T5AHY2"/>
<proteinExistence type="predicted"/>
<organism evidence="1 2">
    <name type="scientific">Sphingopyxis flava</name>
    <dbReference type="NCBI Taxonomy" id="1507287"/>
    <lineage>
        <taxon>Bacteria</taxon>
        <taxon>Pseudomonadati</taxon>
        <taxon>Pseudomonadota</taxon>
        <taxon>Alphaproteobacteria</taxon>
        <taxon>Sphingomonadales</taxon>
        <taxon>Sphingomonadaceae</taxon>
        <taxon>Sphingopyxis</taxon>
    </lineage>
</organism>
<keyword evidence="2" id="KW-1185">Reference proteome</keyword>
<protein>
    <submittedName>
        <fullName evidence="1">Uncharacterized protein</fullName>
    </submittedName>
</protein>
<reference evidence="2" key="1">
    <citation type="submission" date="2017-02" db="EMBL/GenBank/DDBJ databases">
        <authorList>
            <person name="Varghese N."/>
            <person name="Submissions S."/>
        </authorList>
    </citation>
    <scope>NUCLEOTIDE SEQUENCE [LARGE SCALE GENOMIC DNA]</scope>
    <source>
        <strain evidence="2">R11H</strain>
    </source>
</reference>
<gene>
    <name evidence="1" type="ORF">SAMN06295937_1003238</name>
</gene>
<sequence length="127" mass="13912">MSASTTMRVFIPLTIRKRNGRPKIVPPADMVPDTGGMDPHVLKAVARAWSWRRKLESGAVSTLSDIAEAEGVTPAFIRRTMKLAYLAPAVLEQILIARRSPSVSLKDMSAIAEQPWVVQKGIVFSAE</sequence>
<dbReference type="RefSeq" id="WP_079637399.1">
    <property type="nucleotide sequence ID" value="NZ_FUYP01000003.1"/>
</dbReference>
<name>A0A1T5AHY2_9SPHN</name>
<dbReference type="SUPFAM" id="SSF109709">
    <property type="entry name" value="KorB DNA-binding domain-like"/>
    <property type="match status" value="1"/>
</dbReference>